<evidence type="ECO:0000256" key="2">
    <source>
        <dbReference type="ARBA" id="ARBA00022801"/>
    </source>
</evidence>
<evidence type="ECO:0000259" key="3">
    <source>
        <dbReference type="PROSITE" id="PS51462"/>
    </source>
</evidence>
<reference evidence="4 5" key="1">
    <citation type="journal article" date="2016" name="Nat. Commun.">
        <title>Thousands of microbial genomes shed light on interconnected biogeochemical processes in an aquifer system.</title>
        <authorList>
            <person name="Anantharaman K."/>
            <person name="Brown C.T."/>
            <person name="Hug L.A."/>
            <person name="Sharon I."/>
            <person name="Castelle C.J."/>
            <person name="Probst A.J."/>
            <person name="Thomas B.C."/>
            <person name="Singh A."/>
            <person name="Wilkins M.J."/>
            <person name="Karaoz U."/>
            <person name="Brodie E.L."/>
            <person name="Williams K.H."/>
            <person name="Hubbard S.S."/>
            <person name="Banfield J.F."/>
        </authorList>
    </citation>
    <scope>NUCLEOTIDE SEQUENCE [LARGE SCALE GENOMIC DNA]</scope>
</reference>
<dbReference type="PROSITE" id="PS51462">
    <property type="entry name" value="NUDIX"/>
    <property type="match status" value="1"/>
</dbReference>
<dbReference type="PROSITE" id="PS00893">
    <property type="entry name" value="NUDIX_BOX"/>
    <property type="match status" value="1"/>
</dbReference>
<dbReference type="PANTHER" id="PTHR43046">
    <property type="entry name" value="GDP-MANNOSE MANNOSYL HYDROLASE"/>
    <property type="match status" value="1"/>
</dbReference>
<organism evidence="4 5">
    <name type="scientific">Candidatus Ryanbacteria bacterium RIFCSPHIGHO2_02_FULL_45_13b</name>
    <dbReference type="NCBI Taxonomy" id="1802117"/>
    <lineage>
        <taxon>Bacteria</taxon>
        <taxon>Candidatus Ryaniibacteriota</taxon>
    </lineage>
</organism>
<sequence length="148" mass="17220">MEGKHIEVIARAVIIHEETILLCKPKDGDYYYFPGGHVEFDEDSATALKRELKEEVDADVAHARFIGVWENQFMQGNMQKHEVNILFEARLASPNIKNMEDHIESMWVPLTEFKEAWILPASLKEKVIQWMEDKQVFFGSEKDGKRIV</sequence>
<dbReference type="Gene3D" id="3.90.79.10">
    <property type="entry name" value="Nucleoside Triphosphate Pyrophosphohydrolase"/>
    <property type="match status" value="1"/>
</dbReference>
<evidence type="ECO:0000313" key="4">
    <source>
        <dbReference type="EMBL" id="OGZ44833.1"/>
    </source>
</evidence>
<dbReference type="GO" id="GO:0016787">
    <property type="term" value="F:hydrolase activity"/>
    <property type="evidence" value="ECO:0007669"/>
    <property type="project" value="UniProtKB-KW"/>
</dbReference>
<dbReference type="InterPro" id="IPR000086">
    <property type="entry name" value="NUDIX_hydrolase_dom"/>
</dbReference>
<dbReference type="PANTHER" id="PTHR43046:SF14">
    <property type="entry name" value="MUTT_NUDIX FAMILY PROTEIN"/>
    <property type="match status" value="1"/>
</dbReference>
<dbReference type="InterPro" id="IPR020084">
    <property type="entry name" value="NUDIX_hydrolase_CS"/>
</dbReference>
<gene>
    <name evidence="4" type="ORF">A3J54_00665</name>
</gene>
<dbReference type="SUPFAM" id="SSF55811">
    <property type="entry name" value="Nudix"/>
    <property type="match status" value="1"/>
</dbReference>
<dbReference type="Pfam" id="PF00293">
    <property type="entry name" value="NUDIX"/>
    <property type="match status" value="1"/>
</dbReference>
<comment type="cofactor">
    <cofactor evidence="1">
        <name>Mg(2+)</name>
        <dbReference type="ChEBI" id="CHEBI:18420"/>
    </cofactor>
</comment>
<dbReference type="Proteomes" id="UP000176576">
    <property type="component" value="Unassembled WGS sequence"/>
</dbReference>
<keyword evidence="2" id="KW-0378">Hydrolase</keyword>
<evidence type="ECO:0000313" key="5">
    <source>
        <dbReference type="Proteomes" id="UP000176576"/>
    </source>
</evidence>
<feature type="domain" description="Nudix hydrolase" evidence="3">
    <location>
        <begin position="3"/>
        <end position="133"/>
    </location>
</feature>
<comment type="caution">
    <text evidence="4">The sequence shown here is derived from an EMBL/GenBank/DDBJ whole genome shotgun (WGS) entry which is preliminary data.</text>
</comment>
<name>A0A1G2G3J0_9BACT</name>
<proteinExistence type="predicted"/>
<dbReference type="InterPro" id="IPR015797">
    <property type="entry name" value="NUDIX_hydrolase-like_dom_sf"/>
</dbReference>
<dbReference type="EMBL" id="MHNN01000027">
    <property type="protein sequence ID" value="OGZ44833.1"/>
    <property type="molecule type" value="Genomic_DNA"/>
</dbReference>
<dbReference type="AlphaFoldDB" id="A0A1G2G3J0"/>
<dbReference type="CDD" id="cd04688">
    <property type="entry name" value="NUDIX_Hydrolase"/>
    <property type="match status" value="1"/>
</dbReference>
<dbReference type="STRING" id="1802117.A3J54_00665"/>
<evidence type="ECO:0000256" key="1">
    <source>
        <dbReference type="ARBA" id="ARBA00001946"/>
    </source>
</evidence>
<protein>
    <recommendedName>
        <fullName evidence="3">Nudix hydrolase domain-containing protein</fullName>
    </recommendedName>
</protein>
<accession>A0A1G2G3J0</accession>